<name>A0ABZ3H973_9BACT</name>
<reference evidence="2 3" key="1">
    <citation type="submission" date="2024-03" db="EMBL/GenBank/DDBJ databases">
        <title>Sulfurimonas sp. HSL3-1.</title>
        <authorList>
            <person name="Wang S."/>
        </authorList>
    </citation>
    <scope>NUCLEOTIDE SEQUENCE [LARGE SCALE GENOMIC DNA]</scope>
    <source>
        <strain evidence="2 3">HSL3-1</strain>
    </source>
</reference>
<dbReference type="Proteomes" id="UP001447842">
    <property type="component" value="Chromosome"/>
</dbReference>
<keyword evidence="3" id="KW-1185">Reference proteome</keyword>
<dbReference type="EMBL" id="CP147920">
    <property type="protein sequence ID" value="XAU15080.1"/>
    <property type="molecule type" value="Genomic_DNA"/>
</dbReference>
<organism evidence="2 3">
    <name type="scientific">Sulfurimonas diazotrophicus</name>
    <dbReference type="NCBI Taxonomy" id="3131939"/>
    <lineage>
        <taxon>Bacteria</taxon>
        <taxon>Pseudomonadati</taxon>
        <taxon>Campylobacterota</taxon>
        <taxon>Epsilonproteobacteria</taxon>
        <taxon>Campylobacterales</taxon>
        <taxon>Sulfurimonadaceae</taxon>
        <taxon>Sulfurimonas</taxon>
    </lineage>
</organism>
<evidence type="ECO:0008006" key="4">
    <source>
        <dbReference type="Google" id="ProtNLM"/>
    </source>
</evidence>
<keyword evidence="1" id="KW-0472">Membrane</keyword>
<sequence length="32" mass="3438">MTGLDIVQIVFLIGVVLVGLGGIVWVVKNEKK</sequence>
<evidence type="ECO:0000313" key="2">
    <source>
        <dbReference type="EMBL" id="XAU15080.1"/>
    </source>
</evidence>
<accession>A0ABZ3H973</accession>
<keyword evidence="1" id="KW-0812">Transmembrane</keyword>
<feature type="transmembrane region" description="Helical" evidence="1">
    <location>
        <begin position="6"/>
        <end position="27"/>
    </location>
</feature>
<keyword evidence="1" id="KW-1133">Transmembrane helix</keyword>
<evidence type="ECO:0000256" key="1">
    <source>
        <dbReference type="SAM" id="Phobius"/>
    </source>
</evidence>
<protein>
    <recommendedName>
        <fullName evidence="4">LPXTG cell wall anchor domain-containing protein</fullName>
    </recommendedName>
</protein>
<evidence type="ECO:0000313" key="3">
    <source>
        <dbReference type="Proteomes" id="UP001447842"/>
    </source>
</evidence>
<gene>
    <name evidence="2" type="ORF">WCY31_12685</name>
</gene>
<proteinExistence type="predicted"/>